<name>A0A7T8KM10_CALRO</name>
<evidence type="ECO:0000313" key="2">
    <source>
        <dbReference type="EMBL" id="QQP58412.1"/>
    </source>
</evidence>
<feature type="compositionally biased region" description="Polar residues" evidence="1">
    <location>
        <begin position="19"/>
        <end position="34"/>
    </location>
</feature>
<protein>
    <submittedName>
        <fullName evidence="2">Uncharacterized protein</fullName>
    </submittedName>
</protein>
<dbReference type="EMBL" id="CP045891">
    <property type="protein sequence ID" value="QQP58412.1"/>
    <property type="molecule type" value="Genomic_DNA"/>
</dbReference>
<evidence type="ECO:0000313" key="3">
    <source>
        <dbReference type="Proteomes" id="UP000595437"/>
    </source>
</evidence>
<proteinExistence type="predicted"/>
<sequence length="52" mass="5686">MNRGTLNGNLGVVGRKKLTQPSSKNSSTQPNQVNVRRGQGFGHPQDQRVQRG</sequence>
<dbReference type="AlphaFoldDB" id="A0A7T8KM10"/>
<gene>
    <name evidence="2" type="ORF">FKW44_003724</name>
</gene>
<accession>A0A7T8KM10</accession>
<reference evidence="3" key="1">
    <citation type="submission" date="2021-01" db="EMBL/GenBank/DDBJ databases">
        <title>Caligus Genome Assembly.</title>
        <authorList>
            <person name="Gallardo-Escarate C."/>
        </authorList>
    </citation>
    <scope>NUCLEOTIDE SEQUENCE [LARGE SCALE GENOMIC DNA]</scope>
</reference>
<feature type="region of interest" description="Disordered" evidence="1">
    <location>
        <begin position="1"/>
        <end position="52"/>
    </location>
</feature>
<organism evidence="2 3">
    <name type="scientific">Caligus rogercresseyi</name>
    <name type="common">Sea louse</name>
    <dbReference type="NCBI Taxonomy" id="217165"/>
    <lineage>
        <taxon>Eukaryota</taxon>
        <taxon>Metazoa</taxon>
        <taxon>Ecdysozoa</taxon>
        <taxon>Arthropoda</taxon>
        <taxon>Crustacea</taxon>
        <taxon>Multicrustacea</taxon>
        <taxon>Hexanauplia</taxon>
        <taxon>Copepoda</taxon>
        <taxon>Siphonostomatoida</taxon>
        <taxon>Caligidae</taxon>
        <taxon>Caligus</taxon>
    </lineage>
</organism>
<evidence type="ECO:0000256" key="1">
    <source>
        <dbReference type="SAM" id="MobiDB-lite"/>
    </source>
</evidence>
<keyword evidence="3" id="KW-1185">Reference proteome</keyword>
<dbReference type="Proteomes" id="UP000595437">
    <property type="component" value="Chromosome 2"/>
</dbReference>